<dbReference type="InterPro" id="IPR057670">
    <property type="entry name" value="SH3_retrovirus"/>
</dbReference>
<dbReference type="InterPro" id="IPR036397">
    <property type="entry name" value="RNaseH_sf"/>
</dbReference>
<sequence>MNYNKVLSLSILVWQCKCRIQVVKLTSENILIAEIVKLVEKFVRNLLTWQKFVMNLLTWQLMIIVHCLSESPNQGGQHTQGGHYTQGNQQQSQGSQALFANQGNQTFYTQQHQFNMSDQGGASSDNYYTEASPQSVQLLKSVSLASSDVNTKHCTAFTNNARTSILSSTGELNKFDVLMAARTNSVLWHAKLGHPAPLILKRVLQTLHFPFNVNSPHFCDSCKLGKLHRLPYKRNDITAKVPLELIYSDIWGPAPILSNDGYRYYIVFVDAYTRYSWVYPLHLKSEALSMFIKFQKLVELQFDRKIKMFQADMGGEYLPFVSYLSNIGVHVRFSCPYTHQQNGVPERKHRSIVEMGLTLLAHANLPFKFWFEAFSTAVILINNLPSALLGFISPFERLFKRKPNYNFFKVFGSSCFPYLRNYSKHKFDYHTSKCVFIGYSMSHKGYRCLHPSGKVFVSRNVVFNEMEFPYKQLFGSSPNSSTSTTHQSTNMSRLFDMFASKNLSLADTMTGTGPTARPLETLQHDSSASNSHSQSSNLSLQSDTNAADPPIQESQPISDVLLHPMTTRSKNGIFRPKTFLSECILPSESIPFSFAAWIFGGLKVVAAWICFWVDVGD</sequence>
<dbReference type="OrthoDB" id="1938465at2759"/>
<dbReference type="Proteomes" id="UP000323000">
    <property type="component" value="Chromosome 2"/>
</dbReference>
<dbReference type="GO" id="GO:0003676">
    <property type="term" value="F:nucleic acid binding"/>
    <property type="evidence" value="ECO:0007669"/>
    <property type="project" value="InterPro"/>
</dbReference>
<dbReference type="InterPro" id="IPR039537">
    <property type="entry name" value="Retrotran_Ty1/copia-like"/>
</dbReference>
<dbReference type="Pfam" id="PF25597">
    <property type="entry name" value="SH3_retrovirus"/>
    <property type="match status" value="1"/>
</dbReference>
<name>A0A5C7IJ17_9ROSI</name>
<dbReference type="PROSITE" id="PS50994">
    <property type="entry name" value="INTEGRASE"/>
    <property type="match status" value="1"/>
</dbReference>
<protein>
    <recommendedName>
        <fullName evidence="2">Integrase catalytic domain-containing protein</fullName>
    </recommendedName>
</protein>
<keyword evidence="4" id="KW-1185">Reference proteome</keyword>
<evidence type="ECO:0000259" key="2">
    <source>
        <dbReference type="PROSITE" id="PS50994"/>
    </source>
</evidence>
<dbReference type="PANTHER" id="PTHR42648:SF26">
    <property type="entry name" value="INTEGRASE CATALYTIC DOMAIN-CONTAINING PROTEIN"/>
    <property type="match status" value="1"/>
</dbReference>
<dbReference type="GO" id="GO:0015074">
    <property type="term" value="P:DNA integration"/>
    <property type="evidence" value="ECO:0007669"/>
    <property type="project" value="InterPro"/>
</dbReference>
<evidence type="ECO:0000313" key="4">
    <source>
        <dbReference type="Proteomes" id="UP000323000"/>
    </source>
</evidence>
<dbReference type="PANTHER" id="PTHR42648">
    <property type="entry name" value="TRANSPOSASE, PUTATIVE-RELATED"/>
    <property type="match status" value="1"/>
</dbReference>
<evidence type="ECO:0000256" key="1">
    <source>
        <dbReference type="SAM" id="MobiDB-lite"/>
    </source>
</evidence>
<dbReference type="AlphaFoldDB" id="A0A5C7IJ17"/>
<dbReference type="Pfam" id="PF00665">
    <property type="entry name" value="rve"/>
    <property type="match status" value="1"/>
</dbReference>
<feature type="compositionally biased region" description="Low complexity" evidence="1">
    <location>
        <begin position="524"/>
        <end position="543"/>
    </location>
</feature>
<dbReference type="EMBL" id="VAHF01000002">
    <property type="protein sequence ID" value="TXG69141.1"/>
    <property type="molecule type" value="Genomic_DNA"/>
</dbReference>
<feature type="region of interest" description="Disordered" evidence="1">
    <location>
        <begin position="514"/>
        <end position="559"/>
    </location>
</feature>
<evidence type="ECO:0000313" key="3">
    <source>
        <dbReference type="EMBL" id="TXG69141.1"/>
    </source>
</evidence>
<reference evidence="4" key="1">
    <citation type="journal article" date="2019" name="Gigascience">
        <title>De novo genome assembly of the endangered Acer yangbiense, a plant species with extremely small populations endemic to Yunnan Province, China.</title>
        <authorList>
            <person name="Yang J."/>
            <person name="Wariss H.M."/>
            <person name="Tao L."/>
            <person name="Zhang R."/>
            <person name="Yun Q."/>
            <person name="Hollingsworth P."/>
            <person name="Dao Z."/>
            <person name="Luo G."/>
            <person name="Guo H."/>
            <person name="Ma Y."/>
            <person name="Sun W."/>
        </authorList>
    </citation>
    <scope>NUCLEOTIDE SEQUENCE [LARGE SCALE GENOMIC DNA]</scope>
    <source>
        <strain evidence="4">cv. Malutang</strain>
    </source>
</reference>
<dbReference type="SUPFAM" id="SSF53098">
    <property type="entry name" value="Ribonuclease H-like"/>
    <property type="match status" value="1"/>
</dbReference>
<dbReference type="Gene3D" id="3.30.420.10">
    <property type="entry name" value="Ribonuclease H-like superfamily/Ribonuclease H"/>
    <property type="match status" value="1"/>
</dbReference>
<gene>
    <name evidence="3" type="ORF">EZV62_004076</name>
</gene>
<feature type="domain" description="Integrase catalytic" evidence="2">
    <location>
        <begin position="238"/>
        <end position="402"/>
    </location>
</feature>
<dbReference type="InterPro" id="IPR012337">
    <property type="entry name" value="RNaseH-like_sf"/>
</dbReference>
<dbReference type="Pfam" id="PF13976">
    <property type="entry name" value="gag_pre-integrs"/>
    <property type="match status" value="1"/>
</dbReference>
<organism evidence="3 4">
    <name type="scientific">Acer yangbiense</name>
    <dbReference type="NCBI Taxonomy" id="1000413"/>
    <lineage>
        <taxon>Eukaryota</taxon>
        <taxon>Viridiplantae</taxon>
        <taxon>Streptophyta</taxon>
        <taxon>Embryophyta</taxon>
        <taxon>Tracheophyta</taxon>
        <taxon>Spermatophyta</taxon>
        <taxon>Magnoliopsida</taxon>
        <taxon>eudicotyledons</taxon>
        <taxon>Gunneridae</taxon>
        <taxon>Pentapetalae</taxon>
        <taxon>rosids</taxon>
        <taxon>malvids</taxon>
        <taxon>Sapindales</taxon>
        <taxon>Sapindaceae</taxon>
        <taxon>Hippocastanoideae</taxon>
        <taxon>Acereae</taxon>
        <taxon>Acer</taxon>
    </lineage>
</organism>
<dbReference type="InterPro" id="IPR025724">
    <property type="entry name" value="GAG-pre-integrase_dom"/>
</dbReference>
<comment type="caution">
    <text evidence="3">The sequence shown here is derived from an EMBL/GenBank/DDBJ whole genome shotgun (WGS) entry which is preliminary data.</text>
</comment>
<proteinExistence type="predicted"/>
<accession>A0A5C7IJ17</accession>
<dbReference type="InterPro" id="IPR001584">
    <property type="entry name" value="Integrase_cat-core"/>
</dbReference>